<dbReference type="SUPFAM" id="SSF51735">
    <property type="entry name" value="NAD(P)-binding Rossmann-fold domains"/>
    <property type="match status" value="1"/>
</dbReference>
<comment type="caution">
    <text evidence="3">The sequence shown here is derived from an EMBL/GenBank/DDBJ whole genome shotgun (WGS) entry which is preliminary data.</text>
</comment>
<dbReference type="PANTHER" id="PTHR43249">
    <property type="entry name" value="UDP-N-ACETYL-2-AMINO-2-DEOXY-D-GLUCURONATE OXIDASE"/>
    <property type="match status" value="1"/>
</dbReference>
<dbReference type="SUPFAM" id="SSF55347">
    <property type="entry name" value="Glyceraldehyde-3-phosphate dehydrogenase-like, C-terminal domain"/>
    <property type="match status" value="1"/>
</dbReference>
<dbReference type="GO" id="GO:0000166">
    <property type="term" value="F:nucleotide binding"/>
    <property type="evidence" value="ECO:0007669"/>
    <property type="project" value="InterPro"/>
</dbReference>
<dbReference type="InterPro" id="IPR055170">
    <property type="entry name" value="GFO_IDH_MocA-like_dom"/>
</dbReference>
<dbReference type="PANTHER" id="PTHR43249:SF1">
    <property type="entry name" value="D-GLUCOSIDE 3-DEHYDROGENASE"/>
    <property type="match status" value="1"/>
</dbReference>
<dbReference type="EMBL" id="NIGF01000007">
    <property type="protein sequence ID" value="PQV64098.1"/>
    <property type="molecule type" value="Genomic_DNA"/>
</dbReference>
<proteinExistence type="predicted"/>
<dbReference type="Pfam" id="PF22725">
    <property type="entry name" value="GFO_IDH_MocA_C3"/>
    <property type="match status" value="1"/>
</dbReference>
<evidence type="ECO:0000259" key="2">
    <source>
        <dbReference type="Pfam" id="PF22725"/>
    </source>
</evidence>
<protein>
    <submittedName>
        <fullName evidence="3">Putative dehydrogenase</fullName>
    </submittedName>
</protein>
<dbReference type="Pfam" id="PF01408">
    <property type="entry name" value="GFO_IDH_MocA"/>
    <property type="match status" value="1"/>
</dbReference>
<name>A0A2S8STJ4_9BACT</name>
<feature type="domain" description="GFO/IDH/MocA-like oxidoreductase" evidence="2">
    <location>
        <begin position="134"/>
        <end position="272"/>
    </location>
</feature>
<reference evidence="3 4" key="1">
    <citation type="journal article" date="2018" name="Syst. Appl. Microbiol.">
        <title>Abditibacterium utsteinense sp. nov., the first cultivated member of candidate phylum FBP, isolated from ice-free Antarctic soil samples.</title>
        <authorList>
            <person name="Tahon G."/>
            <person name="Tytgat B."/>
            <person name="Lebbe L."/>
            <person name="Carlier A."/>
            <person name="Willems A."/>
        </authorList>
    </citation>
    <scope>NUCLEOTIDE SEQUENCE [LARGE SCALE GENOMIC DNA]</scope>
    <source>
        <strain evidence="3 4">LMG 29911</strain>
    </source>
</reference>
<organism evidence="3 4">
    <name type="scientific">Abditibacterium utsteinense</name>
    <dbReference type="NCBI Taxonomy" id="1960156"/>
    <lineage>
        <taxon>Bacteria</taxon>
        <taxon>Pseudomonadati</taxon>
        <taxon>Abditibacteriota</taxon>
        <taxon>Abditibacteriia</taxon>
        <taxon>Abditibacteriales</taxon>
        <taxon>Abditibacteriaceae</taxon>
        <taxon>Abditibacterium</taxon>
    </lineage>
</organism>
<sequence>MSNPLKVGVIGVGGIAGTHFPGWKASENAELVGLADPFPAVLERVAKAQGVTKTYEKPEDLIADPDIDIIDICTPSAYHAPLAIAALEAGKHVICEKPLAPTPEDITRMIEARDKSGKYLMTAQHFRFQNDTIALKKEIETGMMGDIYHARSWMLRRNMLPTGPGFIYKKNSGGGPCIDIGVHILDLTLWMMGHPKPVAVSGVTQDKLSRMPGAFSGWGNGVIPQDMDVEEFASAFVRFADGQTLILEVSWMLHHNTQGKFEDMQMWLYGTQSGSHWPSNQITTSNNVTKRHYDTQLSKVSDGMEAHAAECVAFAKAIAEGAPSPVPAEQSRDVQSILNGLYQSAAENKEVRIG</sequence>
<dbReference type="AlphaFoldDB" id="A0A2S8STJ4"/>
<dbReference type="InterPro" id="IPR000683">
    <property type="entry name" value="Gfo/Idh/MocA-like_OxRdtase_N"/>
</dbReference>
<feature type="domain" description="Gfo/Idh/MocA-like oxidoreductase N-terminal" evidence="1">
    <location>
        <begin position="5"/>
        <end position="122"/>
    </location>
</feature>
<keyword evidence="4" id="KW-1185">Reference proteome</keyword>
<dbReference type="RefSeq" id="WP_105483564.1">
    <property type="nucleotide sequence ID" value="NZ_NIGF01000007.1"/>
</dbReference>
<evidence type="ECO:0000259" key="1">
    <source>
        <dbReference type="Pfam" id="PF01408"/>
    </source>
</evidence>
<dbReference type="InterPro" id="IPR036291">
    <property type="entry name" value="NAD(P)-bd_dom_sf"/>
</dbReference>
<dbReference type="InParanoid" id="A0A2S8STJ4"/>
<dbReference type="InterPro" id="IPR052515">
    <property type="entry name" value="Gfo/Idh/MocA_Oxidoreductase"/>
</dbReference>
<gene>
    <name evidence="3" type="ORF">B1R32_107123</name>
</gene>
<evidence type="ECO:0000313" key="4">
    <source>
        <dbReference type="Proteomes" id="UP000237684"/>
    </source>
</evidence>
<dbReference type="Gene3D" id="3.40.50.720">
    <property type="entry name" value="NAD(P)-binding Rossmann-like Domain"/>
    <property type="match status" value="1"/>
</dbReference>
<dbReference type="OrthoDB" id="9815825at2"/>
<accession>A0A2S8STJ4</accession>
<evidence type="ECO:0000313" key="3">
    <source>
        <dbReference type="EMBL" id="PQV64098.1"/>
    </source>
</evidence>
<dbReference type="Proteomes" id="UP000237684">
    <property type="component" value="Unassembled WGS sequence"/>
</dbReference>
<dbReference type="Gene3D" id="3.30.360.10">
    <property type="entry name" value="Dihydrodipicolinate Reductase, domain 2"/>
    <property type="match status" value="1"/>
</dbReference>